<evidence type="ECO:0000259" key="8">
    <source>
        <dbReference type="PROSITE" id="PS50279"/>
    </source>
</evidence>
<dbReference type="InterPro" id="IPR013783">
    <property type="entry name" value="Ig-like_fold"/>
</dbReference>
<gene>
    <name evidence="11" type="ORF">GDO86_016209</name>
</gene>
<dbReference type="AlphaFoldDB" id="A0A8T2JZF9"/>
<evidence type="ECO:0000313" key="11">
    <source>
        <dbReference type="EMBL" id="KAG8449468.1"/>
    </source>
</evidence>
<dbReference type="FunFam" id="4.10.410.10:FF:000017">
    <property type="entry name" value="papilin isoform X2"/>
    <property type="match status" value="1"/>
</dbReference>
<keyword evidence="5" id="KW-1015">Disulfide bond</keyword>
<sequence length="824" mass="91619">MWSRAVNAKMTSWKVNEWGPCSATCGGGLQIRSVYCVTYEGRASQQAVADAECGAFVEKPVTQQVCNLQACAKWTIGAWTACSAECGEGIQKRTVSCSTDSGAVLQEVACLQQLKPTDTQLCYGENCIQEIGWHVGAWGLCSKSCNNGFRKRQVICADSDRNFYETEICEAHEPEKPSVIENCNMQPCYLQQQVPSMQDTWGYDNPDQFSLTRYNRIRLSPNRRPVSSDNEDNHTPTQPTDCRQTIYGCCHDGHTPASGPEKQGCPVTSCQHSRFGCCPDGITAAQGYDNNGCPQYYRDASAGRDHSADNTPAISSDQCRVSQYGCCFDNMNKATGPEGEECRNKPSFPYPTICLLPSAMGPCTNWVTRWYFVSEVGKCNRFWFGNCHGNRNNFDTEEECINSCQEIPWHTTGKVEYSHNERGVKLDHLTHIHPSHEGDTHKEAIKTVDHEHSKKVHREKIEEKTQHSSDHRIIVDKSEFSATEAFSGQTTRLSCRVRNDPLSQTEWQKDGQSVSPSSKHFYHLDGSLVISNVQLQDAGVYRCIVTTGNQRETHKVQLHVRELETDGAERKPVEGVKRPESSSSQLTKDTRSQQSHSERVNTKTPIVVEGRLGHRARLLCALNVSLSTNVDWQKDGKTLSSQRHRKQPDGSLTISRLNAEDNGLYTCATSGRVVKQIQLNIRGDLKITAPPSNITVTEGESAELRCVISGQNGNIKWSRNGLPVRSDLHHIHVSQDGTLHIRNTKATDEGSYTCNAYNSAHSVSASAEIRVLKSSPTVPALQTTNTNGECIDQPELANCELVVYAQLCSNEYYRSFCCASCSRL</sequence>
<evidence type="ECO:0000256" key="4">
    <source>
        <dbReference type="ARBA" id="ARBA00022737"/>
    </source>
</evidence>
<evidence type="ECO:0000259" key="10">
    <source>
        <dbReference type="PROSITE" id="PS50900"/>
    </source>
</evidence>
<comment type="subcellular location">
    <subcellularLocation>
        <location evidence="1">Secreted</location>
    </subcellularLocation>
</comment>
<dbReference type="PRINTS" id="PR00759">
    <property type="entry name" value="BASICPTASE"/>
</dbReference>
<dbReference type="Gene3D" id="2.60.40.10">
    <property type="entry name" value="Immunoglobulins"/>
    <property type="match status" value="3"/>
</dbReference>
<dbReference type="CDD" id="cd22635">
    <property type="entry name" value="Kunitz_papilin"/>
    <property type="match status" value="1"/>
</dbReference>
<feature type="compositionally biased region" description="Basic and acidic residues" evidence="7">
    <location>
        <begin position="588"/>
        <end position="601"/>
    </location>
</feature>
<dbReference type="Pfam" id="PF19030">
    <property type="entry name" value="TSP1_ADAMTS"/>
    <property type="match status" value="3"/>
</dbReference>
<evidence type="ECO:0000256" key="7">
    <source>
        <dbReference type="SAM" id="MobiDB-lite"/>
    </source>
</evidence>
<evidence type="ECO:0000256" key="3">
    <source>
        <dbReference type="ARBA" id="ARBA00022729"/>
    </source>
</evidence>
<dbReference type="OrthoDB" id="9948486at2759"/>
<feature type="domain" description="BPTI/Kunitz inhibitor" evidence="8">
    <location>
        <begin position="354"/>
        <end position="404"/>
    </location>
</feature>
<dbReference type="EMBL" id="JAACNH010000003">
    <property type="protein sequence ID" value="KAG8449468.1"/>
    <property type="molecule type" value="Genomic_DNA"/>
</dbReference>
<feature type="domain" description="Ig-like" evidence="9">
    <location>
        <begin position="685"/>
        <end position="770"/>
    </location>
</feature>
<protein>
    <recommendedName>
        <fullName evidence="13">Papilin</fullName>
    </recommendedName>
</protein>
<dbReference type="InterPro" id="IPR036383">
    <property type="entry name" value="TSP1_rpt_sf"/>
</dbReference>
<feature type="compositionally biased region" description="Basic and acidic residues" evidence="7">
    <location>
        <begin position="561"/>
        <end position="580"/>
    </location>
</feature>
<dbReference type="SUPFAM" id="SSF57362">
    <property type="entry name" value="BPTI-like"/>
    <property type="match status" value="1"/>
</dbReference>
<dbReference type="SUPFAM" id="SSF82895">
    <property type="entry name" value="TSP-1 type 1 repeat"/>
    <property type="match status" value="3"/>
</dbReference>
<proteinExistence type="predicted"/>
<evidence type="ECO:0000256" key="2">
    <source>
        <dbReference type="ARBA" id="ARBA00022525"/>
    </source>
</evidence>
<dbReference type="Pfam" id="PF08686">
    <property type="entry name" value="PLAC"/>
    <property type="match status" value="1"/>
</dbReference>
<dbReference type="InterPro" id="IPR002223">
    <property type="entry name" value="Kunitz_BPTI"/>
</dbReference>
<keyword evidence="3" id="KW-0732">Signal</keyword>
<dbReference type="PROSITE" id="PS50092">
    <property type="entry name" value="TSP1"/>
    <property type="match status" value="3"/>
</dbReference>
<dbReference type="GO" id="GO:0005576">
    <property type="term" value="C:extracellular region"/>
    <property type="evidence" value="ECO:0007669"/>
    <property type="project" value="UniProtKB-SubCell"/>
</dbReference>
<evidence type="ECO:0000256" key="6">
    <source>
        <dbReference type="ARBA" id="ARBA00023319"/>
    </source>
</evidence>
<dbReference type="GO" id="GO:0004867">
    <property type="term" value="F:serine-type endopeptidase inhibitor activity"/>
    <property type="evidence" value="ECO:0007669"/>
    <property type="project" value="InterPro"/>
</dbReference>
<keyword evidence="12" id="KW-1185">Reference proteome</keyword>
<dbReference type="PANTHER" id="PTHR12231">
    <property type="entry name" value="CTX-RELATED TYPE I TRANSMEMBRANE PROTEIN"/>
    <property type="match status" value="1"/>
</dbReference>
<keyword evidence="4" id="KW-0677">Repeat</keyword>
<dbReference type="Pfam" id="PF00014">
    <property type="entry name" value="Kunitz_BPTI"/>
    <property type="match status" value="1"/>
</dbReference>
<dbReference type="InterPro" id="IPR036179">
    <property type="entry name" value="Ig-like_dom_sf"/>
</dbReference>
<dbReference type="Proteomes" id="UP000812440">
    <property type="component" value="Chromosome 8_10"/>
</dbReference>
<feature type="region of interest" description="Disordered" evidence="7">
    <location>
        <begin position="220"/>
        <end position="239"/>
    </location>
</feature>
<dbReference type="SMART" id="SM00209">
    <property type="entry name" value="TSP1"/>
    <property type="match status" value="3"/>
</dbReference>
<dbReference type="Gene3D" id="2.20.100.10">
    <property type="entry name" value="Thrombospondin type-1 (TSP1) repeat"/>
    <property type="match status" value="3"/>
</dbReference>
<dbReference type="Pfam" id="PF07679">
    <property type="entry name" value="I-set"/>
    <property type="match status" value="2"/>
</dbReference>
<dbReference type="InterPro" id="IPR003598">
    <property type="entry name" value="Ig_sub2"/>
</dbReference>
<evidence type="ECO:0000313" key="12">
    <source>
        <dbReference type="Proteomes" id="UP000812440"/>
    </source>
</evidence>
<dbReference type="SMART" id="SM00409">
    <property type="entry name" value="IG"/>
    <property type="match status" value="3"/>
</dbReference>
<dbReference type="InterPro" id="IPR007110">
    <property type="entry name" value="Ig-like_dom"/>
</dbReference>
<dbReference type="Gene3D" id="4.10.410.10">
    <property type="entry name" value="Pancreatic trypsin inhibitor Kunitz domain"/>
    <property type="match status" value="1"/>
</dbReference>
<reference evidence="11" key="1">
    <citation type="thesis" date="2020" institute="ProQuest LLC" country="789 East Eisenhower Parkway, Ann Arbor, MI, USA">
        <title>Comparative Genomics and Chromosome Evolution.</title>
        <authorList>
            <person name="Mudd A.B."/>
        </authorList>
    </citation>
    <scope>NUCLEOTIDE SEQUENCE</scope>
    <source>
        <strain evidence="11">Female2</strain>
        <tissue evidence="11">Blood</tissue>
    </source>
</reference>
<keyword evidence="6" id="KW-0393">Immunoglobulin domain</keyword>
<dbReference type="PROSITE" id="PS50279">
    <property type="entry name" value="BPTI_KUNITZ_2"/>
    <property type="match status" value="1"/>
</dbReference>
<dbReference type="SMART" id="SM00131">
    <property type="entry name" value="KU"/>
    <property type="match status" value="1"/>
</dbReference>
<accession>A0A8T2JZF9</accession>
<feature type="domain" description="Ig-like" evidence="9">
    <location>
        <begin position="579"/>
        <end position="680"/>
    </location>
</feature>
<keyword evidence="2" id="KW-0964">Secreted</keyword>
<dbReference type="PANTHER" id="PTHR12231:SF253">
    <property type="entry name" value="DPR-INTERACTING PROTEIN ETA, ISOFORM B-RELATED"/>
    <property type="match status" value="1"/>
</dbReference>
<dbReference type="FunFam" id="2.20.100.10:FF:000005">
    <property type="entry name" value="ADAM metallopeptidase with thrombospondin type 1 motif 9"/>
    <property type="match status" value="3"/>
</dbReference>
<dbReference type="Pfam" id="PF13927">
    <property type="entry name" value="Ig_3"/>
    <property type="match status" value="1"/>
</dbReference>
<name>A0A8T2JZF9_9PIPI</name>
<organism evidence="11 12">
    <name type="scientific">Hymenochirus boettgeri</name>
    <name type="common">Congo dwarf clawed frog</name>
    <dbReference type="NCBI Taxonomy" id="247094"/>
    <lineage>
        <taxon>Eukaryota</taxon>
        <taxon>Metazoa</taxon>
        <taxon>Chordata</taxon>
        <taxon>Craniata</taxon>
        <taxon>Vertebrata</taxon>
        <taxon>Euteleostomi</taxon>
        <taxon>Amphibia</taxon>
        <taxon>Batrachia</taxon>
        <taxon>Anura</taxon>
        <taxon>Pipoidea</taxon>
        <taxon>Pipidae</taxon>
        <taxon>Pipinae</taxon>
        <taxon>Hymenochirus</taxon>
    </lineage>
</organism>
<dbReference type="InterPro" id="IPR051170">
    <property type="entry name" value="Neural/epithelial_adhesion"/>
</dbReference>
<dbReference type="SUPFAM" id="SSF48726">
    <property type="entry name" value="Immunoglobulin"/>
    <property type="match status" value="3"/>
</dbReference>
<dbReference type="SMART" id="SM00408">
    <property type="entry name" value="IGc2"/>
    <property type="match status" value="3"/>
</dbReference>
<dbReference type="PROSITE" id="PS50900">
    <property type="entry name" value="PLAC"/>
    <property type="match status" value="1"/>
</dbReference>
<evidence type="ECO:0008006" key="13">
    <source>
        <dbReference type="Google" id="ProtNLM"/>
    </source>
</evidence>
<feature type="region of interest" description="Disordered" evidence="7">
    <location>
        <begin position="561"/>
        <end position="602"/>
    </location>
</feature>
<feature type="domain" description="PLAC" evidence="10">
    <location>
        <begin position="786"/>
        <end position="824"/>
    </location>
</feature>
<dbReference type="InterPro" id="IPR000884">
    <property type="entry name" value="TSP1_rpt"/>
</dbReference>
<evidence type="ECO:0000259" key="9">
    <source>
        <dbReference type="PROSITE" id="PS50835"/>
    </source>
</evidence>
<dbReference type="InterPro" id="IPR003599">
    <property type="entry name" value="Ig_sub"/>
</dbReference>
<dbReference type="InterPro" id="IPR010909">
    <property type="entry name" value="PLAC"/>
</dbReference>
<dbReference type="PROSITE" id="PS50835">
    <property type="entry name" value="IG_LIKE"/>
    <property type="match status" value="3"/>
</dbReference>
<evidence type="ECO:0000256" key="5">
    <source>
        <dbReference type="ARBA" id="ARBA00023157"/>
    </source>
</evidence>
<evidence type="ECO:0000256" key="1">
    <source>
        <dbReference type="ARBA" id="ARBA00004613"/>
    </source>
</evidence>
<dbReference type="InterPro" id="IPR036880">
    <property type="entry name" value="Kunitz_BPTI_sf"/>
</dbReference>
<comment type="caution">
    <text evidence="11">The sequence shown here is derived from an EMBL/GenBank/DDBJ whole genome shotgun (WGS) entry which is preliminary data.</text>
</comment>
<dbReference type="InterPro" id="IPR013098">
    <property type="entry name" value="Ig_I-set"/>
</dbReference>
<dbReference type="FunFam" id="2.60.40.10:FF:000032">
    <property type="entry name" value="palladin isoform X1"/>
    <property type="match status" value="1"/>
</dbReference>
<feature type="domain" description="Ig-like" evidence="9">
    <location>
        <begin position="471"/>
        <end position="559"/>
    </location>
</feature>